<feature type="domain" description="HAMP" evidence="14">
    <location>
        <begin position="452"/>
        <end position="504"/>
    </location>
</feature>
<dbReference type="PROSITE" id="PS50885">
    <property type="entry name" value="HAMP"/>
    <property type="match status" value="7"/>
</dbReference>
<keyword evidence="7 15" id="KW-0418">Kinase</keyword>
<evidence type="ECO:0000259" key="13">
    <source>
        <dbReference type="PROSITE" id="PS50110"/>
    </source>
</evidence>
<dbReference type="InterPro" id="IPR003594">
    <property type="entry name" value="HATPase_dom"/>
</dbReference>
<dbReference type="Gene3D" id="1.10.287.130">
    <property type="match status" value="1"/>
</dbReference>
<dbReference type="Gene3D" id="3.30.450.40">
    <property type="match status" value="1"/>
</dbReference>
<feature type="coiled-coil region" evidence="11">
    <location>
        <begin position="863"/>
        <end position="900"/>
    </location>
</feature>
<dbReference type="Gene3D" id="6.10.340.10">
    <property type="match status" value="1"/>
</dbReference>
<dbReference type="Pfam" id="PF00672">
    <property type="entry name" value="HAMP"/>
    <property type="match status" value="6"/>
</dbReference>
<dbReference type="Pfam" id="PF18947">
    <property type="entry name" value="HAMP_2"/>
    <property type="match status" value="1"/>
</dbReference>
<keyword evidence="4 10" id="KW-0597">Phosphoprotein</keyword>
<dbReference type="SMART" id="SM00065">
    <property type="entry name" value="GAF"/>
    <property type="match status" value="1"/>
</dbReference>
<dbReference type="Gene3D" id="3.40.50.2300">
    <property type="match status" value="1"/>
</dbReference>
<feature type="modified residue" description="4-aspartylphosphate" evidence="10">
    <location>
        <position position="1253"/>
    </location>
</feature>
<dbReference type="SMART" id="SM00304">
    <property type="entry name" value="HAMP"/>
    <property type="match status" value="7"/>
</dbReference>
<feature type="domain" description="HAMP" evidence="14">
    <location>
        <begin position="360"/>
        <end position="412"/>
    </location>
</feature>
<dbReference type="Pfam" id="PF00072">
    <property type="entry name" value="Response_reg"/>
    <property type="match status" value="1"/>
</dbReference>
<dbReference type="SUPFAM" id="SSF52172">
    <property type="entry name" value="CheY-like"/>
    <property type="match status" value="1"/>
</dbReference>
<proteinExistence type="predicted"/>
<feature type="domain" description="HAMP" evidence="14">
    <location>
        <begin position="268"/>
        <end position="320"/>
    </location>
</feature>
<dbReference type="EMBL" id="BMWC01000001">
    <property type="protein sequence ID" value="GGW80614.1"/>
    <property type="molecule type" value="Genomic_DNA"/>
</dbReference>
<dbReference type="InterPro" id="IPR011006">
    <property type="entry name" value="CheY-like_superfamily"/>
</dbReference>
<keyword evidence="8" id="KW-0472">Membrane</keyword>
<dbReference type="Gene3D" id="3.30.565.10">
    <property type="entry name" value="Histidine kinase-like ATPase, C-terminal domain"/>
    <property type="match status" value="1"/>
</dbReference>
<organism evidence="15 16">
    <name type="scientific">Streptomyces lomondensis</name>
    <dbReference type="NCBI Taxonomy" id="68229"/>
    <lineage>
        <taxon>Bacteria</taxon>
        <taxon>Bacillati</taxon>
        <taxon>Actinomycetota</taxon>
        <taxon>Actinomycetes</taxon>
        <taxon>Kitasatosporales</taxon>
        <taxon>Streptomycetaceae</taxon>
        <taxon>Streptomyces</taxon>
    </lineage>
</organism>
<dbReference type="InterPro" id="IPR029016">
    <property type="entry name" value="GAF-like_dom_sf"/>
</dbReference>
<feature type="domain" description="HAMP" evidence="14">
    <location>
        <begin position="636"/>
        <end position="688"/>
    </location>
</feature>
<dbReference type="InterPro" id="IPR003660">
    <property type="entry name" value="HAMP_dom"/>
</dbReference>
<dbReference type="PROSITE" id="PS50110">
    <property type="entry name" value="RESPONSE_REGULATORY"/>
    <property type="match status" value="1"/>
</dbReference>
<dbReference type="Pfam" id="PF02518">
    <property type="entry name" value="HATPase_c"/>
    <property type="match status" value="1"/>
</dbReference>
<comment type="subcellular location">
    <subcellularLocation>
        <location evidence="2">Cell membrane</location>
    </subcellularLocation>
</comment>
<dbReference type="Gene3D" id="1.20.120.1530">
    <property type="match status" value="5"/>
</dbReference>
<dbReference type="CDD" id="cd06225">
    <property type="entry name" value="HAMP"/>
    <property type="match status" value="7"/>
</dbReference>
<comment type="caution">
    <text evidence="15">The sequence shown here is derived from an EMBL/GenBank/DDBJ whole genome shotgun (WGS) entry which is preliminary data.</text>
</comment>
<evidence type="ECO:0000256" key="4">
    <source>
        <dbReference type="ARBA" id="ARBA00022553"/>
    </source>
</evidence>
<evidence type="ECO:0000313" key="16">
    <source>
        <dbReference type="Proteomes" id="UP000617743"/>
    </source>
</evidence>
<dbReference type="CDD" id="cd17546">
    <property type="entry name" value="REC_hyHK_CKI1_RcsC-like"/>
    <property type="match status" value="1"/>
</dbReference>
<evidence type="ECO:0000256" key="1">
    <source>
        <dbReference type="ARBA" id="ARBA00000085"/>
    </source>
</evidence>
<evidence type="ECO:0000256" key="2">
    <source>
        <dbReference type="ARBA" id="ARBA00004236"/>
    </source>
</evidence>
<dbReference type="PROSITE" id="PS50109">
    <property type="entry name" value="HIS_KIN"/>
    <property type="match status" value="1"/>
</dbReference>
<keyword evidence="9" id="KW-0902">Two-component regulatory system</keyword>
<evidence type="ECO:0000256" key="7">
    <source>
        <dbReference type="ARBA" id="ARBA00022777"/>
    </source>
</evidence>
<keyword evidence="6" id="KW-0812">Transmembrane</keyword>
<dbReference type="InterPro" id="IPR001789">
    <property type="entry name" value="Sig_transdc_resp-reg_receiver"/>
</dbReference>
<dbReference type="PANTHER" id="PTHR45339:SF1">
    <property type="entry name" value="HYBRID SIGNAL TRANSDUCTION HISTIDINE KINASE J"/>
    <property type="match status" value="1"/>
</dbReference>
<dbReference type="Pfam" id="PF00512">
    <property type="entry name" value="HisKA"/>
    <property type="match status" value="1"/>
</dbReference>
<dbReference type="PRINTS" id="PR00344">
    <property type="entry name" value="BCTRLSENSOR"/>
</dbReference>
<keyword evidence="5" id="KW-0808">Transferase</keyword>
<evidence type="ECO:0000256" key="10">
    <source>
        <dbReference type="PROSITE-ProRule" id="PRU00169"/>
    </source>
</evidence>
<evidence type="ECO:0000313" key="15">
    <source>
        <dbReference type="EMBL" id="GGW80614.1"/>
    </source>
</evidence>
<accession>A0ABQ2WV09</accession>
<gene>
    <name evidence="15" type="ORF">GCM10010383_05430</name>
</gene>
<dbReference type="SMART" id="SM00388">
    <property type="entry name" value="HisKA"/>
    <property type="match status" value="1"/>
</dbReference>
<feature type="domain" description="HAMP" evidence="14">
    <location>
        <begin position="176"/>
        <end position="228"/>
    </location>
</feature>
<dbReference type="InterPro" id="IPR036097">
    <property type="entry name" value="HisK_dim/P_sf"/>
</dbReference>
<evidence type="ECO:0000256" key="11">
    <source>
        <dbReference type="SAM" id="Coils"/>
    </source>
</evidence>
<keyword evidence="16" id="KW-1185">Reference proteome</keyword>
<comment type="catalytic activity">
    <reaction evidence="1">
        <text>ATP + protein L-histidine = ADP + protein N-phospho-L-histidine.</text>
        <dbReference type="EC" id="2.7.13.3"/>
    </reaction>
</comment>
<dbReference type="PANTHER" id="PTHR45339">
    <property type="entry name" value="HYBRID SIGNAL TRANSDUCTION HISTIDINE KINASE J"/>
    <property type="match status" value="1"/>
</dbReference>
<dbReference type="Proteomes" id="UP000617743">
    <property type="component" value="Unassembled WGS sequence"/>
</dbReference>
<name>A0ABQ2WV09_9ACTN</name>
<keyword evidence="11" id="KW-0175">Coiled coil</keyword>
<feature type="domain" description="Histidine kinase" evidence="12">
    <location>
        <begin position="914"/>
        <end position="1144"/>
    </location>
</feature>
<dbReference type="CDD" id="cd16922">
    <property type="entry name" value="HATPase_EvgS-ArcB-TorS-like"/>
    <property type="match status" value="1"/>
</dbReference>
<reference evidence="16" key="1">
    <citation type="journal article" date="2019" name="Int. J. Syst. Evol. Microbiol.">
        <title>The Global Catalogue of Microorganisms (GCM) 10K type strain sequencing project: providing services to taxonomists for standard genome sequencing and annotation.</title>
        <authorList>
            <consortium name="The Broad Institute Genomics Platform"/>
            <consortium name="The Broad Institute Genome Sequencing Center for Infectious Disease"/>
            <person name="Wu L."/>
            <person name="Ma J."/>
        </authorList>
    </citation>
    <scope>NUCLEOTIDE SEQUENCE [LARGE SCALE GENOMIC DNA]</scope>
    <source>
        <strain evidence="16">JCM 4866</strain>
    </source>
</reference>
<dbReference type="SUPFAM" id="SSF47384">
    <property type="entry name" value="Homodimeric domain of signal transducing histidine kinase"/>
    <property type="match status" value="1"/>
</dbReference>
<dbReference type="SUPFAM" id="SSF58104">
    <property type="entry name" value="Methyl-accepting chemotaxis protein (MCP) signaling domain"/>
    <property type="match status" value="4"/>
</dbReference>
<dbReference type="InterPro" id="IPR036890">
    <property type="entry name" value="HATPase_C_sf"/>
</dbReference>
<dbReference type="InterPro" id="IPR004358">
    <property type="entry name" value="Sig_transdc_His_kin-like_C"/>
</dbReference>
<sequence length="1329" mass="143801">MTAARDGDFTKVPESGHGMVAELTAVFNQIMDRSVHFTTEVRRVKRELVRHGRLDERLSASPGQGLWTSRVDDVNQLLDALVAPAANATRVLDAVAGGDLTQRVDLHDGTRQLRGDLRRLGRAVNKMVDQLSLFTGEVTRVAREVGTEGRLGGRAKVRGLSGSWRDVTEAVNTMAARLTAQVRDIAAVTTAVARGDLTRTVTVEATGELLELKLTVNTMVDQLSAFADEVTRVAREVGTEGQLGGRAQVRGVSGVWKDLTDNVNFMASNLTSQVRNIAQVTTAVANGDLSQKITVDARGEILELKSTINTMVDQLSAFADEVTRVAREVGTEGNLGGRAQVRGVSGVWKDLTDNVNFMADNLTSQVRNIALVSTAVAQGDLGKKITVEAKGEILELKSTINTMVDQLSAFADEVTRVAREVGTEGNLGGQAQVRGVSGVWKDLTDNVNFMALNLTSQVRNIAQVTTAVANGDLSKKITVDARGEILELKDTVNTMVEQLRAFADEVTRVAREVGTDGRLGGRAQVLGVSGVWRDLTDNVNSMADNLTSQVRNIAQVATAVAQGDLSRKIDVDARGEILELKTTINTMVDTLSSFSSEVTRVAREVGSEGRLGGQARVEGVYGTWKRLTTNVNELALNLTTQVRAIAEVASAVAQGDMSRSITVETQGEVAELKDNINLMVANLRETTRAKDWLESNLARLAALMQGHRDLMEVADLILRELTPLVNAQYGAFYLADPEEDGAAVPTKGLAFIAGYGAAQDATVETGGLPVHGLVAQAAREKKRILVEGAPPDYIKINSGLGEAAPTTIVIIPILFEDKLLGVIELASFSRFSDVHLAFFDQFVNTIGVAINTIIANSRTESLLGESQRLARQLQERSDELQKQQGELQRSNAELEEKAALLATSSQYKSEFLANMSHELRTPLNSLLILARLLSDNPDGHLSEQEVQFATTIHRSGSDLLQLINDILDLSKIEAGRMDVRPKRLPLIKLLDYVHATFRPLTLDRGLAFEVAVGEDVPREMYSDEQRLQQILRNLLSNAIKFTANGKVELRVDRVRDTEHGSVRDTDDVIAFTVSDTGIGIAPEKLAVIFEAFQQADGTTNRKYGGTGLGLSISREIAGLLGGRIVAESEPGKGSTFTLYVPVVSPGDTAPAPLPEARPELPLPLQPTAGSFPSSPDTDDAWPAPTRLEAWTSGRPGRILPGRRVLIVDDDIRNVFALTHVLGRVGMTVLYAENGREGLETLERGADVELVLMDIMMPEMDGYETISAIRRTPRWASLPIVALTAKAMPGDREKSIARGANAYVPKPVDIDRLLTVVCDLLDPEAAEEKA</sequence>
<evidence type="ECO:0000259" key="12">
    <source>
        <dbReference type="PROSITE" id="PS50109"/>
    </source>
</evidence>
<dbReference type="Pfam" id="PF13185">
    <property type="entry name" value="GAF_2"/>
    <property type="match status" value="1"/>
</dbReference>
<feature type="domain" description="HAMP" evidence="14">
    <location>
        <begin position="79"/>
        <end position="136"/>
    </location>
</feature>
<dbReference type="EC" id="2.7.13.3" evidence="3"/>
<dbReference type="InterPro" id="IPR003661">
    <property type="entry name" value="HisK_dim/P_dom"/>
</dbReference>
<feature type="domain" description="Response regulatory" evidence="13">
    <location>
        <begin position="1203"/>
        <end position="1320"/>
    </location>
</feature>
<dbReference type="InterPro" id="IPR005467">
    <property type="entry name" value="His_kinase_dom"/>
</dbReference>
<feature type="domain" description="HAMP" evidence="14">
    <location>
        <begin position="544"/>
        <end position="596"/>
    </location>
</feature>
<dbReference type="CDD" id="cd00082">
    <property type="entry name" value="HisKA"/>
    <property type="match status" value="1"/>
</dbReference>
<dbReference type="SMART" id="SM00448">
    <property type="entry name" value="REC"/>
    <property type="match status" value="1"/>
</dbReference>
<dbReference type="GO" id="GO:0016301">
    <property type="term" value="F:kinase activity"/>
    <property type="evidence" value="ECO:0007669"/>
    <property type="project" value="UniProtKB-KW"/>
</dbReference>
<evidence type="ECO:0000259" key="14">
    <source>
        <dbReference type="PROSITE" id="PS50885"/>
    </source>
</evidence>
<evidence type="ECO:0000256" key="8">
    <source>
        <dbReference type="ARBA" id="ARBA00022989"/>
    </source>
</evidence>
<dbReference type="InterPro" id="IPR003018">
    <property type="entry name" value="GAF"/>
</dbReference>
<dbReference type="SUPFAM" id="SSF55781">
    <property type="entry name" value="GAF domain-like"/>
    <property type="match status" value="1"/>
</dbReference>
<keyword evidence="8" id="KW-1133">Transmembrane helix</keyword>
<evidence type="ECO:0000256" key="9">
    <source>
        <dbReference type="ARBA" id="ARBA00023012"/>
    </source>
</evidence>
<dbReference type="SUPFAM" id="SSF55874">
    <property type="entry name" value="ATPase domain of HSP90 chaperone/DNA topoisomerase II/histidine kinase"/>
    <property type="match status" value="1"/>
</dbReference>
<protein>
    <recommendedName>
        <fullName evidence="3">histidine kinase</fullName>
        <ecNumber evidence="3">2.7.13.3</ecNumber>
    </recommendedName>
</protein>
<evidence type="ECO:0000256" key="3">
    <source>
        <dbReference type="ARBA" id="ARBA00012438"/>
    </source>
</evidence>
<evidence type="ECO:0000256" key="5">
    <source>
        <dbReference type="ARBA" id="ARBA00022679"/>
    </source>
</evidence>
<dbReference type="SMART" id="SM00387">
    <property type="entry name" value="HATPase_c"/>
    <property type="match status" value="1"/>
</dbReference>
<evidence type="ECO:0000256" key="6">
    <source>
        <dbReference type="ARBA" id="ARBA00022692"/>
    </source>
</evidence>